<accession>A0A8B8J5M1</accession>
<feature type="compositionally biased region" description="Polar residues" evidence="3">
    <location>
        <begin position="115"/>
        <end position="126"/>
    </location>
</feature>
<dbReference type="PANTHER" id="PTHR31471:SF51">
    <property type="entry name" value="REMORIN FAMILY PROTEIN"/>
    <property type="match status" value="1"/>
</dbReference>
<dbReference type="InterPro" id="IPR005516">
    <property type="entry name" value="Remorin_C"/>
</dbReference>
<comment type="similarity">
    <text evidence="1">Belongs to the remorin family.</text>
</comment>
<dbReference type="OrthoDB" id="775261at2759"/>
<evidence type="ECO:0000259" key="4">
    <source>
        <dbReference type="Pfam" id="PF03763"/>
    </source>
</evidence>
<sequence length="337" mass="37864">MLAFSFSMPCKSSKLVNSIYTTMQLRSCSRRSIQGNKNFAYAERKKTQNWFQGQFSSQMSKVDDASNGEFETAIAAAAYAITLQEEESLLNQNKSVEESGSTLTKTKSRREESLNKPTDSSKTSRWLSGEEAKDGKSPVSGGRSMRKSGTLDLEDSAANHRVAEKERHPTPTIKKTPTFSDKYLNDTGSKNFGRGQDQRGQQEPSMIKPRVSFPGKGDGGEKTANSYTAETKADAWEKAKMAKIKKRYEKMNATILDWENETKAKAKRRLDRKEGETGPRKARALEEYRNEILKIDQIAGRARADAEEKKRKDEYKAKEKAKKIRSTGKVPRACPCL</sequence>
<dbReference type="PANTHER" id="PTHR31471">
    <property type="entry name" value="OS02G0116800 PROTEIN"/>
    <property type="match status" value="1"/>
</dbReference>
<feature type="coiled-coil region" evidence="2">
    <location>
        <begin position="241"/>
        <end position="276"/>
    </location>
</feature>
<feature type="region of interest" description="Disordered" evidence="3">
    <location>
        <begin position="92"/>
        <end position="226"/>
    </location>
</feature>
<dbReference type="GeneID" id="103709267"/>
<proteinExistence type="inferred from homology"/>
<evidence type="ECO:0000256" key="1">
    <source>
        <dbReference type="ARBA" id="ARBA00005711"/>
    </source>
</evidence>
<gene>
    <name evidence="6" type="primary">LOC103709267</name>
</gene>
<protein>
    <submittedName>
        <fullName evidence="6">Uncharacterized protein LOC103709267 isoform X1</fullName>
    </submittedName>
</protein>
<feature type="domain" description="Remorin C-terminal" evidence="4">
    <location>
        <begin position="229"/>
        <end position="332"/>
    </location>
</feature>
<dbReference type="AlphaFoldDB" id="A0A8B8J5M1"/>
<feature type="compositionally biased region" description="Basic and acidic residues" evidence="3">
    <location>
        <begin position="157"/>
        <end position="169"/>
    </location>
</feature>
<evidence type="ECO:0000256" key="3">
    <source>
        <dbReference type="SAM" id="MobiDB-lite"/>
    </source>
</evidence>
<dbReference type="Proteomes" id="UP000228380">
    <property type="component" value="Chromosome 6"/>
</dbReference>
<evidence type="ECO:0000313" key="6">
    <source>
        <dbReference type="RefSeq" id="XP_026661296.2"/>
    </source>
</evidence>
<reference evidence="6" key="2">
    <citation type="submission" date="2025-08" db="UniProtKB">
        <authorList>
            <consortium name="RefSeq"/>
        </authorList>
    </citation>
    <scope>IDENTIFICATION</scope>
    <source>
        <tissue evidence="6">Young leaves</tissue>
    </source>
</reference>
<evidence type="ECO:0000256" key="2">
    <source>
        <dbReference type="SAM" id="Coils"/>
    </source>
</evidence>
<dbReference type="Pfam" id="PF03763">
    <property type="entry name" value="Remorin_C"/>
    <property type="match status" value="1"/>
</dbReference>
<evidence type="ECO:0000313" key="5">
    <source>
        <dbReference type="Proteomes" id="UP000228380"/>
    </source>
</evidence>
<feature type="region of interest" description="Disordered" evidence="3">
    <location>
        <begin position="300"/>
        <end position="337"/>
    </location>
</feature>
<reference evidence="5" key="1">
    <citation type="journal article" date="2019" name="Nat. Commun.">
        <title>Genome-wide association mapping of date palm fruit traits.</title>
        <authorList>
            <person name="Hazzouri K.M."/>
            <person name="Gros-Balthazard M."/>
            <person name="Flowers J.M."/>
            <person name="Copetti D."/>
            <person name="Lemansour A."/>
            <person name="Lebrun M."/>
            <person name="Masmoudi K."/>
            <person name="Ferrand S."/>
            <person name="Dhar M.I."/>
            <person name="Fresquez Z.A."/>
            <person name="Rosas U."/>
            <person name="Zhang J."/>
            <person name="Talag J."/>
            <person name="Lee S."/>
            <person name="Kudrna D."/>
            <person name="Powell R.F."/>
            <person name="Leitch I.J."/>
            <person name="Krueger R.R."/>
            <person name="Wing R.A."/>
            <person name="Amiri K.M.A."/>
            <person name="Purugganan M.D."/>
        </authorList>
    </citation>
    <scope>NUCLEOTIDE SEQUENCE [LARGE SCALE GENOMIC DNA]</scope>
    <source>
        <strain evidence="5">cv. Khalas</strain>
    </source>
</reference>
<name>A0A8B8J5M1_PHODC</name>
<keyword evidence="2" id="KW-0175">Coiled coil</keyword>
<feature type="compositionally biased region" description="Basic and acidic residues" evidence="3">
    <location>
        <begin position="302"/>
        <end position="318"/>
    </location>
</feature>
<dbReference type="RefSeq" id="XP_026661296.2">
    <property type="nucleotide sequence ID" value="XM_026805495.2"/>
</dbReference>
<feature type="compositionally biased region" description="Polar residues" evidence="3">
    <location>
        <begin position="92"/>
        <end position="105"/>
    </location>
</feature>
<organism evidence="5 6">
    <name type="scientific">Phoenix dactylifera</name>
    <name type="common">Date palm</name>
    <dbReference type="NCBI Taxonomy" id="42345"/>
    <lineage>
        <taxon>Eukaryota</taxon>
        <taxon>Viridiplantae</taxon>
        <taxon>Streptophyta</taxon>
        <taxon>Embryophyta</taxon>
        <taxon>Tracheophyta</taxon>
        <taxon>Spermatophyta</taxon>
        <taxon>Magnoliopsida</taxon>
        <taxon>Liliopsida</taxon>
        <taxon>Arecaceae</taxon>
        <taxon>Coryphoideae</taxon>
        <taxon>Phoeniceae</taxon>
        <taxon>Phoenix</taxon>
    </lineage>
</organism>
<keyword evidence="5" id="KW-1185">Reference proteome</keyword>